<organism evidence="1 2">
    <name type="scientific">Mesotoga infera</name>
    <dbReference type="NCBI Taxonomy" id="1236046"/>
    <lineage>
        <taxon>Bacteria</taxon>
        <taxon>Thermotogati</taxon>
        <taxon>Thermotogota</taxon>
        <taxon>Thermotogae</taxon>
        <taxon>Kosmotogales</taxon>
        <taxon>Kosmotogaceae</taxon>
        <taxon>Mesotoga</taxon>
    </lineage>
</organism>
<dbReference type="Proteomes" id="UP000250796">
    <property type="component" value="Chromosome MESINF"/>
</dbReference>
<gene>
    <name evidence="1" type="ORF">MESINF_0976</name>
</gene>
<name>A0A7Z7LEB7_9BACT</name>
<evidence type="ECO:0000313" key="1">
    <source>
        <dbReference type="EMBL" id="SSC12425.1"/>
    </source>
</evidence>
<dbReference type="AlphaFoldDB" id="A0A7Z7LEB7"/>
<evidence type="ECO:0000313" key="2">
    <source>
        <dbReference type="Proteomes" id="UP000250796"/>
    </source>
</evidence>
<protein>
    <submittedName>
        <fullName evidence="1">Uncharacterized protein</fullName>
    </submittedName>
</protein>
<keyword evidence="2" id="KW-1185">Reference proteome</keyword>
<reference evidence="1 2" key="1">
    <citation type="submission" date="2017-01" db="EMBL/GenBank/DDBJ databases">
        <authorList>
            <person name="Erauso G."/>
        </authorList>
    </citation>
    <scope>NUCLEOTIDE SEQUENCE [LARGE SCALE GENOMIC DNA]</scope>
    <source>
        <strain evidence="1">MESINF1</strain>
    </source>
</reference>
<sequence length="33" mass="4138">MTELVFYNFVYTILINNEYRQLMDRNSRTTPFF</sequence>
<dbReference type="KEGG" id="minf:MESINF_0976"/>
<proteinExistence type="predicted"/>
<accession>A0A7Z7LEB7</accession>
<dbReference type="EMBL" id="LS974202">
    <property type="protein sequence ID" value="SSC12425.1"/>
    <property type="molecule type" value="Genomic_DNA"/>
</dbReference>